<gene>
    <name evidence="3" type="ordered locus">B488_13700</name>
</gene>
<organism evidence="3 4">
    <name type="scientific">Liberibacter crescens (strain BT-1)</name>
    <dbReference type="NCBI Taxonomy" id="1215343"/>
    <lineage>
        <taxon>Bacteria</taxon>
        <taxon>Pseudomonadati</taxon>
        <taxon>Pseudomonadota</taxon>
        <taxon>Alphaproteobacteria</taxon>
        <taxon>Hyphomicrobiales</taxon>
        <taxon>Rhizobiaceae</taxon>
        <taxon>Liberibacter</taxon>
    </lineage>
</organism>
<keyword evidence="1" id="KW-0472">Membrane</keyword>
<protein>
    <recommendedName>
        <fullName evidence="2">Tim44-like domain-containing protein</fullName>
    </recommendedName>
</protein>
<evidence type="ECO:0000259" key="2">
    <source>
        <dbReference type="SMART" id="SM00978"/>
    </source>
</evidence>
<dbReference type="PATRIC" id="fig|1215343.11.peg.1414"/>
<dbReference type="HOGENOM" id="CLU_086329_1_1_5"/>
<feature type="domain" description="Tim44-like" evidence="2">
    <location>
        <begin position="83"/>
        <end position="231"/>
    </location>
</feature>
<feature type="transmembrane region" description="Helical" evidence="1">
    <location>
        <begin position="6"/>
        <end position="26"/>
    </location>
</feature>
<dbReference type="STRING" id="1215343.B488_13700"/>
<dbReference type="AlphaFoldDB" id="L0EWM3"/>
<dbReference type="eggNOG" id="COG4395">
    <property type="taxonomic scope" value="Bacteria"/>
</dbReference>
<evidence type="ECO:0000313" key="3">
    <source>
        <dbReference type="EMBL" id="AGA65362.1"/>
    </source>
</evidence>
<dbReference type="InterPro" id="IPR032710">
    <property type="entry name" value="NTF2-like_dom_sf"/>
</dbReference>
<dbReference type="Gene3D" id="3.10.450.240">
    <property type="match status" value="1"/>
</dbReference>
<dbReference type="Pfam" id="PF04280">
    <property type="entry name" value="Tim44"/>
    <property type="match status" value="1"/>
</dbReference>
<dbReference type="PIRSF" id="PIRSF031890">
    <property type="entry name" value="UCP031890_transporter_Tim44"/>
    <property type="match status" value="1"/>
</dbReference>
<keyword evidence="1" id="KW-1133">Transmembrane helix</keyword>
<dbReference type="Proteomes" id="UP000010799">
    <property type="component" value="Chromosome"/>
</dbReference>
<dbReference type="NCBIfam" id="NF033779">
    <property type="entry name" value="Tim44_TimA_adap"/>
    <property type="match status" value="1"/>
</dbReference>
<dbReference type="SMART" id="SM00978">
    <property type="entry name" value="Tim44"/>
    <property type="match status" value="1"/>
</dbReference>
<evidence type="ECO:0000313" key="4">
    <source>
        <dbReference type="Proteomes" id="UP000010799"/>
    </source>
</evidence>
<dbReference type="SUPFAM" id="SSF54427">
    <property type="entry name" value="NTF2-like"/>
    <property type="match status" value="1"/>
</dbReference>
<dbReference type="RefSeq" id="WP_015273787.1">
    <property type="nucleotide sequence ID" value="NC_019907.1"/>
</dbReference>
<dbReference type="InterPro" id="IPR007379">
    <property type="entry name" value="Tim44-like_dom"/>
</dbReference>
<proteinExistence type="predicted"/>
<dbReference type="EMBL" id="CP003789">
    <property type="protein sequence ID" value="AGA65362.1"/>
    <property type="molecule type" value="Genomic_DNA"/>
</dbReference>
<accession>L0EWM3</accession>
<sequence>MNLSDFITFFFLIVTILLFIQLRSFLGKRTGNEKPPADIFSIHEELSKVSKKDKKLVVSSINKEENFNNFSYIDAVSPIGSELNNSLRKVISVYPHFNPEDFIKGVRVAYEMIVVAFYERDLSEVKDLLFKEVYDNFVLSISERKNKKDNKNIKSSLIGTDSVKILDAKIVNDNIMITCRIVGQIISASYDQEGLLLKKEPEITGKVVDIWTFARKISSSNPNWKLISTESEN</sequence>
<keyword evidence="1" id="KW-0812">Transmembrane</keyword>
<dbReference type="KEGG" id="lcc:B488_13700"/>
<name>L0EWM3_LIBCB</name>
<evidence type="ECO:0000256" key="1">
    <source>
        <dbReference type="SAM" id="Phobius"/>
    </source>
</evidence>
<reference evidence="3 4" key="1">
    <citation type="journal article" date="2012" name="Stand. Genomic Sci.">
        <title>Complete genome sequence of Liberibacter crescens BT-1.</title>
        <authorList>
            <person name="Leonard M.T."/>
            <person name="Fagen J.R."/>
            <person name="Davis-Richardson A.G."/>
            <person name="Davis M.J."/>
            <person name="Triplett E.W."/>
        </authorList>
    </citation>
    <scope>NUCLEOTIDE SEQUENCE [LARGE SCALE GENOMIC DNA]</scope>
    <source>
        <strain evidence="3 4">BT-1</strain>
    </source>
</reference>
<keyword evidence="4" id="KW-1185">Reference proteome</keyword>
<dbReference type="InterPro" id="IPR016985">
    <property type="entry name" value="UCP031890_Tim44-rel"/>
</dbReference>